<dbReference type="RefSeq" id="WP_053397869.1">
    <property type="nucleotide sequence ID" value="NZ_LFQU01000005.1"/>
</dbReference>
<gene>
    <name evidence="1" type="ORF">ACU52_04090</name>
</gene>
<organism evidence="1 2">
    <name type="scientific">Xylanibacter rarus</name>
    <dbReference type="NCBI Taxonomy" id="1676614"/>
    <lineage>
        <taxon>Bacteria</taxon>
        <taxon>Pseudomonadati</taxon>
        <taxon>Bacteroidota</taxon>
        <taxon>Bacteroidia</taxon>
        <taxon>Bacteroidales</taxon>
        <taxon>Prevotellaceae</taxon>
        <taxon>Xylanibacter</taxon>
    </lineage>
</organism>
<accession>A0A8E1URJ5</accession>
<comment type="caution">
    <text evidence="1">The sequence shown here is derived from an EMBL/GenBank/DDBJ whole genome shotgun (WGS) entry which is preliminary data.</text>
</comment>
<name>A0A8E1URJ5_9BACT</name>
<keyword evidence="2" id="KW-1185">Reference proteome</keyword>
<sequence length="536" mass="61660">MRKLEQIQLNKLISAYGGVGSIIETNTNGSLIILPYDQWKCFVNVTQNPMEIRDNRLLSYVQAHGYPNVIRLVPIPDNDLSNFVYSATNANVGTTVSSKYFPEWYYCPHCRRLYKLLEWEFHWNNTFPNDNRFRRHVPACCFCSRQINAIKISRYPLQQIRFVMASLSGDMEDVPFDRLWENNPNGGAWQVGNIMNAARNLRYRSRRGDGDGLQNLFIENADTHRRIYLSQIERNYIINNDNAYKMVVRGSQSLYFPEIVRSLYIPMEAGANINAQNTDELDLHEFRYLTNDGNFKENMIVKDDLVVRRRPELTMPFISRISAIEKLKETSVLLSYTRMGKYGEPRQWYNVGLQAESQGETAMSKRPFGDGSSQAAIMSTYMPAVESYGEGVLFEVDLNSILPDDYETFVHTFCHIVMKEMEFQCGYPLTSLKEKIYIDNDNSKGGFLIYTIAGSEGSYGGLISLTQNGKIIDLINRGAERARYCPNDPICSSEHEAHCFACLDLPETACIKFNAKLNRRLFLERWFNPRPNGLVL</sequence>
<dbReference type="AlphaFoldDB" id="A0A8E1URJ5"/>
<protein>
    <recommendedName>
        <fullName evidence="3">DUF1998 domain-containing protein</fullName>
    </recommendedName>
</protein>
<evidence type="ECO:0008006" key="3">
    <source>
        <dbReference type="Google" id="ProtNLM"/>
    </source>
</evidence>
<dbReference type="EMBL" id="LFQU01000005">
    <property type="protein sequence ID" value="KOO69064.1"/>
    <property type="molecule type" value="Genomic_DNA"/>
</dbReference>
<evidence type="ECO:0000313" key="1">
    <source>
        <dbReference type="EMBL" id="KOO69064.1"/>
    </source>
</evidence>
<evidence type="ECO:0000313" key="2">
    <source>
        <dbReference type="Proteomes" id="UP000036951"/>
    </source>
</evidence>
<reference evidence="1 2" key="1">
    <citation type="submission" date="2015-06" db="EMBL/GenBank/DDBJ databases">
        <title>Prevotella sp. 109, sp. nov., a novel member of the family Prevotellaceae isolated from human faeces.</title>
        <authorList>
            <person name="Shkoporov A.N."/>
            <person name="Chaplin A.V."/>
            <person name="Kafarskaia L.I."/>
            <person name="Efimov B.A."/>
        </authorList>
    </citation>
    <scope>NUCLEOTIDE SEQUENCE [LARGE SCALE GENOMIC DNA]</scope>
    <source>
        <strain evidence="1 2">109</strain>
    </source>
</reference>
<dbReference type="OrthoDB" id="9134227at2"/>
<proteinExistence type="predicted"/>
<dbReference type="Proteomes" id="UP000036951">
    <property type="component" value="Unassembled WGS sequence"/>
</dbReference>